<keyword evidence="2" id="KW-0813">Transport</keyword>
<gene>
    <name evidence="9" type="primary">lacY_2</name>
    <name evidence="9" type="ORF">NCTC12195_03675</name>
</gene>
<dbReference type="PRINTS" id="PR00174">
    <property type="entry name" value="LACYSMPORT"/>
</dbReference>
<comment type="subcellular location">
    <subcellularLocation>
        <location evidence="1">Cell inner membrane</location>
        <topology evidence="1">Multi-pass membrane protein</topology>
    </subcellularLocation>
</comment>
<dbReference type="Proteomes" id="UP000255277">
    <property type="component" value="Unassembled WGS sequence"/>
</dbReference>
<dbReference type="EMBL" id="UHDK01000001">
    <property type="protein sequence ID" value="SUM34166.1"/>
    <property type="molecule type" value="Genomic_DNA"/>
</dbReference>
<reference evidence="9 10" key="1">
    <citation type="submission" date="2018-06" db="EMBL/GenBank/DDBJ databases">
        <authorList>
            <consortium name="Pathogen Informatics"/>
            <person name="Doyle S."/>
        </authorList>
    </citation>
    <scope>NUCLEOTIDE SEQUENCE [LARGE SCALE GENOMIC DNA]</scope>
    <source>
        <strain evidence="9 10">NCTC12195</strain>
    </source>
</reference>
<evidence type="ECO:0000256" key="8">
    <source>
        <dbReference type="SAM" id="Phobius"/>
    </source>
</evidence>
<dbReference type="NCBIfam" id="NF007077">
    <property type="entry name" value="PRK09528.1"/>
    <property type="match status" value="1"/>
</dbReference>
<feature type="transmembrane region" description="Helical" evidence="8">
    <location>
        <begin position="260"/>
        <end position="280"/>
    </location>
</feature>
<keyword evidence="5 8" id="KW-0812">Transmembrane</keyword>
<keyword evidence="3" id="KW-1003">Cell membrane</keyword>
<evidence type="ECO:0000256" key="1">
    <source>
        <dbReference type="ARBA" id="ARBA00004429"/>
    </source>
</evidence>
<name>A0A380FLE7_STAGA</name>
<evidence type="ECO:0000313" key="10">
    <source>
        <dbReference type="Proteomes" id="UP000255277"/>
    </source>
</evidence>
<feature type="transmembrane region" description="Helical" evidence="8">
    <location>
        <begin position="223"/>
        <end position="240"/>
    </location>
</feature>
<keyword evidence="7 8" id="KW-0472">Membrane</keyword>
<dbReference type="GO" id="GO:0015528">
    <property type="term" value="F:lactose:proton symporter activity"/>
    <property type="evidence" value="ECO:0007669"/>
    <property type="project" value="TreeGrafter"/>
</dbReference>
<dbReference type="SUPFAM" id="SSF103473">
    <property type="entry name" value="MFS general substrate transporter"/>
    <property type="match status" value="1"/>
</dbReference>
<keyword evidence="6 8" id="KW-1133">Transmembrane helix</keyword>
<dbReference type="Gene3D" id="1.20.1250.20">
    <property type="entry name" value="MFS general substrate transporter like domains"/>
    <property type="match status" value="2"/>
</dbReference>
<dbReference type="OrthoDB" id="9150135at2"/>
<dbReference type="AlphaFoldDB" id="A0A380FLE7"/>
<sequence length="421" mass="47601">MPLINLKRITFWRFGGINFSYFAIWTLIITFLPLWLNRVAHLNTAEAGIVFSTMSIVAIVLEPIYGVIQDKLGLKKYLFAFVIFCLLLIGPFFEYAFIPLINMNVLLGSVLGGSFISLCLYSGVGVVESYCEKSSRANNFEYGHARLFGSIAGGSFAFIGGIMFVKQPNSIFWVCTIVALLLGIILWSVKVKAFEYQKDDKTKNERAYVNKNTILKLFKNKSFWGLCLLIIGSASLYDVFDQQFPNYFVKFFTNQSNGESLFSKLTSTQIFIEAVVMIFMPWIINKIGSKNGLFLFGIILFLRVIGTAFTDEVWLLSFFRLLAAIEMPLMLVSIMKYIVGTFDIRLSATVYMLAFNVAKQLGVAFFSLVMGKLYVIIGFQNTYIVMSLIIIVLVSLGALLMSNDKIDYQKLTMNRKIKKVS</sequence>
<evidence type="ECO:0000256" key="5">
    <source>
        <dbReference type="ARBA" id="ARBA00022692"/>
    </source>
</evidence>
<feature type="transmembrane region" description="Helical" evidence="8">
    <location>
        <begin position="77"/>
        <end position="98"/>
    </location>
</feature>
<dbReference type="STRING" id="1293.SH09_09485"/>
<dbReference type="GO" id="GO:0030395">
    <property type="term" value="F:lactose binding"/>
    <property type="evidence" value="ECO:0007669"/>
    <property type="project" value="TreeGrafter"/>
</dbReference>
<evidence type="ECO:0000256" key="3">
    <source>
        <dbReference type="ARBA" id="ARBA00022475"/>
    </source>
</evidence>
<dbReference type="Pfam" id="PF01306">
    <property type="entry name" value="LacY_symp"/>
    <property type="match status" value="1"/>
</dbReference>
<evidence type="ECO:0000256" key="6">
    <source>
        <dbReference type="ARBA" id="ARBA00022989"/>
    </source>
</evidence>
<feature type="transmembrane region" description="Helical" evidence="8">
    <location>
        <begin position="315"/>
        <end position="338"/>
    </location>
</feature>
<accession>A0A380FLE7</accession>
<feature type="transmembrane region" description="Helical" evidence="8">
    <location>
        <begin position="292"/>
        <end position="309"/>
    </location>
</feature>
<evidence type="ECO:0000256" key="4">
    <source>
        <dbReference type="ARBA" id="ARBA00022519"/>
    </source>
</evidence>
<feature type="transmembrane region" description="Helical" evidence="8">
    <location>
        <begin position="383"/>
        <end position="401"/>
    </location>
</feature>
<feature type="transmembrane region" description="Helical" evidence="8">
    <location>
        <begin position="147"/>
        <end position="165"/>
    </location>
</feature>
<dbReference type="GO" id="GO:0005886">
    <property type="term" value="C:plasma membrane"/>
    <property type="evidence" value="ECO:0007669"/>
    <property type="project" value="UniProtKB-SubCell"/>
</dbReference>
<keyword evidence="4" id="KW-0997">Cell inner membrane</keyword>
<dbReference type="PANTHER" id="PTHR23522">
    <property type="entry name" value="BLL5896 PROTEIN"/>
    <property type="match status" value="1"/>
</dbReference>
<dbReference type="PANTHER" id="PTHR23522:SF10">
    <property type="entry name" value="3-PHENYLPROPIONIC ACID TRANSPORTER-RELATED"/>
    <property type="match status" value="1"/>
</dbReference>
<evidence type="ECO:0000313" key="9">
    <source>
        <dbReference type="EMBL" id="SUM34166.1"/>
    </source>
</evidence>
<proteinExistence type="predicted"/>
<dbReference type="InterPro" id="IPR000576">
    <property type="entry name" value="LacY/RafB_perm_fam"/>
</dbReference>
<evidence type="ECO:0000256" key="7">
    <source>
        <dbReference type="ARBA" id="ARBA00023136"/>
    </source>
</evidence>
<feature type="transmembrane region" description="Helical" evidence="8">
    <location>
        <begin position="104"/>
        <end position="127"/>
    </location>
</feature>
<feature type="transmembrane region" description="Helical" evidence="8">
    <location>
        <begin position="171"/>
        <end position="189"/>
    </location>
</feature>
<organism evidence="9 10">
    <name type="scientific">Staphylococcus gallinarum</name>
    <dbReference type="NCBI Taxonomy" id="1293"/>
    <lineage>
        <taxon>Bacteria</taxon>
        <taxon>Bacillati</taxon>
        <taxon>Bacillota</taxon>
        <taxon>Bacilli</taxon>
        <taxon>Bacillales</taxon>
        <taxon>Staphylococcaceae</taxon>
        <taxon>Staphylococcus</taxon>
    </lineage>
</organism>
<dbReference type="InterPro" id="IPR036259">
    <property type="entry name" value="MFS_trans_sf"/>
</dbReference>
<feature type="transmembrane region" description="Helical" evidence="8">
    <location>
        <begin position="47"/>
        <end position="65"/>
    </location>
</feature>
<feature type="transmembrane region" description="Helical" evidence="8">
    <location>
        <begin position="12"/>
        <end position="35"/>
    </location>
</feature>
<feature type="transmembrane region" description="Helical" evidence="8">
    <location>
        <begin position="350"/>
        <end position="377"/>
    </location>
</feature>
<dbReference type="NCBIfam" id="TIGR00882">
    <property type="entry name" value="2A0105"/>
    <property type="match status" value="1"/>
</dbReference>
<protein>
    <submittedName>
        <fullName evidence="9">Sucrose permease, major facilitator superfamily</fullName>
    </submittedName>
</protein>
<evidence type="ECO:0000256" key="2">
    <source>
        <dbReference type="ARBA" id="ARBA00022448"/>
    </source>
</evidence>